<dbReference type="eggNOG" id="ENOG502QQDM">
    <property type="taxonomic scope" value="Eukaryota"/>
</dbReference>
<keyword evidence="2" id="KW-0175">Coiled coil</keyword>
<feature type="region of interest" description="Disordered" evidence="3">
    <location>
        <begin position="56"/>
        <end position="140"/>
    </location>
</feature>
<dbReference type="PANTHER" id="PTHR38160:SF1">
    <property type="entry name" value="ZINC FINGER CCCH DOMAIN-CONTAINING PROTEIN 40"/>
    <property type="match status" value="1"/>
</dbReference>
<dbReference type="PROSITE" id="PS50103">
    <property type="entry name" value="ZF_C3H1"/>
    <property type="match status" value="1"/>
</dbReference>
<feature type="coiled-coil region" evidence="2">
    <location>
        <begin position="140"/>
        <end position="233"/>
    </location>
</feature>
<feature type="compositionally biased region" description="Basic and acidic residues" evidence="3">
    <location>
        <begin position="307"/>
        <end position="328"/>
    </location>
</feature>
<accession>U5D7B1</accession>
<dbReference type="OMA" id="EAYNNHS"/>
<keyword evidence="6" id="KW-1185">Reference proteome</keyword>
<proteinExistence type="predicted"/>
<evidence type="ECO:0000313" key="6">
    <source>
        <dbReference type="Proteomes" id="UP000017836"/>
    </source>
</evidence>
<organism evidence="5 6">
    <name type="scientific">Amborella trichopoda</name>
    <dbReference type="NCBI Taxonomy" id="13333"/>
    <lineage>
        <taxon>Eukaryota</taxon>
        <taxon>Viridiplantae</taxon>
        <taxon>Streptophyta</taxon>
        <taxon>Embryophyta</taxon>
        <taxon>Tracheophyta</taxon>
        <taxon>Spermatophyta</taxon>
        <taxon>Magnoliopsida</taxon>
        <taxon>Amborellales</taxon>
        <taxon>Amborellaceae</taxon>
        <taxon>Amborella</taxon>
    </lineage>
</organism>
<feature type="domain" description="C3H1-type" evidence="4">
    <location>
        <begin position="6"/>
        <end position="32"/>
    </location>
</feature>
<dbReference type="Proteomes" id="UP000017836">
    <property type="component" value="Unassembled WGS sequence"/>
</dbReference>
<protein>
    <recommendedName>
        <fullName evidence="4">C3H1-type domain-containing protein</fullName>
    </recommendedName>
</protein>
<feature type="compositionally biased region" description="Basic and acidic residues" evidence="3">
    <location>
        <begin position="335"/>
        <end position="349"/>
    </location>
</feature>
<evidence type="ECO:0000256" key="3">
    <source>
        <dbReference type="SAM" id="MobiDB-lite"/>
    </source>
</evidence>
<evidence type="ECO:0000313" key="5">
    <source>
        <dbReference type="EMBL" id="ERN17307.1"/>
    </source>
</evidence>
<dbReference type="PANTHER" id="PTHR38160">
    <property type="entry name" value="ZINC FINGER CCCH DOMAIN-CONTAINING PROTEIN 40"/>
    <property type="match status" value="1"/>
</dbReference>
<evidence type="ECO:0000256" key="1">
    <source>
        <dbReference type="PROSITE-ProRule" id="PRU00723"/>
    </source>
</evidence>
<gene>
    <name evidence="5" type="ORF">AMTR_s00037p00070040</name>
</gene>
<dbReference type="Gramene" id="ERN17307">
    <property type="protein sequence ID" value="ERN17307"/>
    <property type="gene ID" value="AMTR_s00037p00070040"/>
</dbReference>
<keyword evidence="1" id="KW-0863">Zinc-finger</keyword>
<feature type="compositionally biased region" description="Basic and acidic residues" evidence="3">
    <location>
        <begin position="124"/>
        <end position="140"/>
    </location>
</feature>
<feature type="compositionally biased region" description="Basic and acidic residues" evidence="3">
    <location>
        <begin position="95"/>
        <end position="116"/>
    </location>
</feature>
<dbReference type="Gene3D" id="4.10.1000.10">
    <property type="entry name" value="Zinc finger, CCCH-type"/>
    <property type="match status" value="1"/>
</dbReference>
<feature type="zinc finger region" description="C3H1-type" evidence="1">
    <location>
        <begin position="6"/>
        <end position="32"/>
    </location>
</feature>
<dbReference type="EMBL" id="KI392350">
    <property type="protein sequence ID" value="ERN17307.1"/>
    <property type="molecule type" value="Genomic_DNA"/>
</dbReference>
<dbReference type="InterPro" id="IPR000571">
    <property type="entry name" value="Znf_CCCH"/>
</dbReference>
<evidence type="ECO:0000259" key="4">
    <source>
        <dbReference type="PROSITE" id="PS50103"/>
    </source>
</evidence>
<reference evidence="6" key="1">
    <citation type="journal article" date="2013" name="Science">
        <title>The Amborella genome and the evolution of flowering plants.</title>
        <authorList>
            <consortium name="Amborella Genome Project"/>
        </authorList>
    </citation>
    <scope>NUCLEOTIDE SEQUENCE [LARGE SCALE GENOMIC DNA]</scope>
</reference>
<dbReference type="GO" id="GO:0008270">
    <property type="term" value="F:zinc ion binding"/>
    <property type="evidence" value="ECO:0007669"/>
    <property type="project" value="UniProtKB-KW"/>
</dbReference>
<sequence length="466" mass="52759">MLERKLFKTKLCILFQRGHCHRQSCSFAHGDTELRRFSGSGSGRWDYRGSDLRDKLDRRHSPYRRLSPGRDRRGRHAFHGQRLVPYDRGYGTSRSPEKESDRRHRKRQPADGHLSDTSEGLKISADDDSRERDGNNLDGKDMLEEQLRQAQLDIDMLDDHKNQLEMCLEEKVEEADSLSARMHELESQLNKEQEDCERMSSKVKKFVKAYMHYIRAQEELKRTQARLQRLSDQFSMDPLRPTATEEDSSVNIISDVEANNDNLTITRSQALNHLSPIKNRMHVSQGTSEDAKSGNLRKRVRSAGTARAEKLIKLDRSAPKQEKNREAEAANSTHANHDADRRLAKENKSNRKKNTWNASPVNSIPADKGHMVPSTSMAAHAMDELIEAVEIDEKSEAAANCAALEEDLRSLSDTNVDKVGGLGPFRPVPPPAVPPNVYSQYKGDDEDAEVEVDVEAVADGSEIEIE</sequence>
<evidence type="ECO:0000256" key="2">
    <source>
        <dbReference type="SAM" id="Coils"/>
    </source>
</evidence>
<dbReference type="InterPro" id="IPR045868">
    <property type="entry name" value="Znf_C3H13/40"/>
</dbReference>
<name>U5D7B1_AMBTC</name>
<keyword evidence="1" id="KW-0862">Zinc</keyword>
<dbReference type="HOGENOM" id="CLU_052898_0_1_1"/>
<keyword evidence="1" id="KW-0479">Metal-binding</keyword>
<dbReference type="AlphaFoldDB" id="U5D7B1"/>
<feature type="region of interest" description="Disordered" evidence="3">
    <location>
        <begin position="278"/>
        <end position="368"/>
    </location>
</feature>